<dbReference type="SUPFAM" id="SSF51206">
    <property type="entry name" value="cAMP-binding domain-like"/>
    <property type="match status" value="1"/>
</dbReference>
<dbReference type="Gene3D" id="1.10.10.10">
    <property type="entry name" value="Winged helix-like DNA-binding domain superfamily/Winged helix DNA-binding domain"/>
    <property type="match status" value="1"/>
</dbReference>
<dbReference type="Pfam" id="PF13545">
    <property type="entry name" value="HTH_Crp_2"/>
    <property type="match status" value="1"/>
</dbReference>
<keyword evidence="3" id="KW-0804">Transcription</keyword>
<dbReference type="PROSITE" id="PS51063">
    <property type="entry name" value="HTH_CRP_2"/>
    <property type="match status" value="1"/>
</dbReference>
<evidence type="ECO:0000313" key="6">
    <source>
        <dbReference type="Proteomes" id="UP000182894"/>
    </source>
</evidence>
<dbReference type="AlphaFoldDB" id="A0A1G8GDM5"/>
<dbReference type="PRINTS" id="PR00034">
    <property type="entry name" value="HTHCRP"/>
</dbReference>
<organism evidence="5 6">
    <name type="scientific">Pseudomonas abietaniphila</name>
    <dbReference type="NCBI Taxonomy" id="89065"/>
    <lineage>
        <taxon>Bacteria</taxon>
        <taxon>Pseudomonadati</taxon>
        <taxon>Pseudomonadota</taxon>
        <taxon>Gammaproteobacteria</taxon>
        <taxon>Pseudomonadales</taxon>
        <taxon>Pseudomonadaceae</taxon>
        <taxon>Pseudomonas</taxon>
    </lineage>
</organism>
<dbReference type="InterPro" id="IPR012318">
    <property type="entry name" value="HTH_CRP"/>
</dbReference>
<dbReference type="InterPro" id="IPR050397">
    <property type="entry name" value="Env_Response_Regulators"/>
</dbReference>
<dbReference type="GO" id="GO:0003700">
    <property type="term" value="F:DNA-binding transcription factor activity"/>
    <property type="evidence" value="ECO:0007669"/>
    <property type="project" value="TreeGrafter"/>
</dbReference>
<gene>
    <name evidence="5" type="ORF">SAMN05216605_109102</name>
</gene>
<keyword evidence="1" id="KW-0805">Transcription regulation</keyword>
<evidence type="ECO:0000256" key="3">
    <source>
        <dbReference type="ARBA" id="ARBA00023163"/>
    </source>
</evidence>
<dbReference type="OrthoDB" id="7643467at2"/>
<dbReference type="PANTHER" id="PTHR24567:SF75">
    <property type="entry name" value="FUMARATE AND NITRATE REDUCTION REGULATORY PROTEIN"/>
    <property type="match status" value="1"/>
</dbReference>
<evidence type="ECO:0000256" key="2">
    <source>
        <dbReference type="ARBA" id="ARBA00023125"/>
    </source>
</evidence>
<dbReference type="InterPro" id="IPR018490">
    <property type="entry name" value="cNMP-bd_dom_sf"/>
</dbReference>
<dbReference type="SUPFAM" id="SSF46785">
    <property type="entry name" value="Winged helix' DNA-binding domain"/>
    <property type="match status" value="1"/>
</dbReference>
<reference evidence="6" key="1">
    <citation type="submission" date="2016-10" db="EMBL/GenBank/DDBJ databases">
        <authorList>
            <person name="Varghese N."/>
            <person name="Submissions S."/>
        </authorList>
    </citation>
    <scope>NUCLEOTIDE SEQUENCE [LARGE SCALE GENOMIC DNA]</scope>
    <source>
        <strain evidence="6">ATCC 700689</strain>
    </source>
</reference>
<keyword evidence="6" id="KW-1185">Reference proteome</keyword>
<dbReference type="InterPro" id="IPR036388">
    <property type="entry name" value="WH-like_DNA-bd_sf"/>
</dbReference>
<dbReference type="GO" id="GO:0005829">
    <property type="term" value="C:cytosol"/>
    <property type="evidence" value="ECO:0007669"/>
    <property type="project" value="TreeGrafter"/>
</dbReference>
<keyword evidence="2" id="KW-0238">DNA-binding</keyword>
<proteinExistence type="predicted"/>
<dbReference type="GO" id="GO:0003677">
    <property type="term" value="F:DNA binding"/>
    <property type="evidence" value="ECO:0007669"/>
    <property type="project" value="UniProtKB-KW"/>
</dbReference>
<dbReference type="SMART" id="SM00419">
    <property type="entry name" value="HTH_CRP"/>
    <property type="match status" value="1"/>
</dbReference>
<dbReference type="Gene3D" id="2.60.120.10">
    <property type="entry name" value="Jelly Rolls"/>
    <property type="match status" value="1"/>
</dbReference>
<dbReference type="STRING" id="89065.SAMN05216605_109102"/>
<evidence type="ECO:0000259" key="4">
    <source>
        <dbReference type="PROSITE" id="PS51063"/>
    </source>
</evidence>
<accession>A0A1G8GDM5</accession>
<evidence type="ECO:0000256" key="1">
    <source>
        <dbReference type="ARBA" id="ARBA00023015"/>
    </source>
</evidence>
<dbReference type="Pfam" id="PF00027">
    <property type="entry name" value="cNMP_binding"/>
    <property type="match status" value="1"/>
</dbReference>
<feature type="domain" description="HTH crp-type" evidence="4">
    <location>
        <begin position="161"/>
        <end position="234"/>
    </location>
</feature>
<dbReference type="SMART" id="SM00100">
    <property type="entry name" value="cNMP"/>
    <property type="match status" value="1"/>
</dbReference>
<dbReference type="PANTHER" id="PTHR24567">
    <property type="entry name" value="CRP FAMILY TRANSCRIPTIONAL REGULATORY PROTEIN"/>
    <property type="match status" value="1"/>
</dbReference>
<evidence type="ECO:0000313" key="5">
    <source>
        <dbReference type="EMBL" id="SDH92401.1"/>
    </source>
</evidence>
<dbReference type="FunFam" id="1.10.10.10:FF:000028">
    <property type="entry name" value="Fumarate/nitrate reduction transcriptional regulator Fnr"/>
    <property type="match status" value="1"/>
</dbReference>
<protein>
    <submittedName>
        <fullName evidence="5">Transcriptional regulator, Crp/Fnr family</fullName>
    </submittedName>
</protein>
<dbReference type="RefSeq" id="WP_074754147.1">
    <property type="nucleotide sequence ID" value="NZ_FNCO01000009.1"/>
</dbReference>
<dbReference type="CDD" id="cd00038">
    <property type="entry name" value="CAP_ED"/>
    <property type="match status" value="1"/>
</dbReference>
<dbReference type="InterPro" id="IPR014710">
    <property type="entry name" value="RmlC-like_jellyroll"/>
</dbReference>
<dbReference type="InterPro" id="IPR000595">
    <property type="entry name" value="cNMP-bd_dom"/>
</dbReference>
<sequence length="250" mass="27586">MSAHLAAVPDLFLKAECANCGVREMCLSMGMSVIDTDRLSAIIPQPLKVKKGQALYHAGDALRSLYAVRYGFFKTTISSHDGRDQLTGFQMSGELLGCNAISNNRHVCDAIALEDSEVCPIRFTHLERLSRELPSLQHNLNRALSGEIVRDHEMLLLMGNLNAEERMAAFLLNLSGRMANRGYSPTAFVLRMTREDIGSYLGLRLETICRAIANLRDHSIVRISGRAVEILDLKRLDALINGCGCGPKTL</sequence>
<dbReference type="InterPro" id="IPR036390">
    <property type="entry name" value="WH_DNA-bd_sf"/>
</dbReference>
<name>A0A1G8GDM5_9PSED</name>
<dbReference type="EMBL" id="FNCO01000009">
    <property type="protein sequence ID" value="SDH92401.1"/>
    <property type="molecule type" value="Genomic_DNA"/>
</dbReference>
<dbReference type="Proteomes" id="UP000182894">
    <property type="component" value="Unassembled WGS sequence"/>
</dbReference>